<gene>
    <name evidence="2" type="ORF">ABEB36_003155</name>
</gene>
<dbReference type="Pfam" id="PF10545">
    <property type="entry name" value="MADF_DNA_bdg"/>
    <property type="match status" value="1"/>
</dbReference>
<accession>A0ABD1FBV3</accession>
<sequence>MARRTESREFISDFLHLYHQHPTLWKIKSSEYRDRKQKSEAYRVLIEKYKQIDPKANKETVKRKLNSLRTNYRKELKKVIASCRLGSGTDDIYVPSLWYFNELSFLQDQEELPIETCSATISQNEDENNVEEEKEQVTNMDVIPLFKQQSKPSIKLSPRNYKSSSNVTSQKELLNVTCKHLKMSDEYEYLGIAWVNELKKMRADQQIHAKKAINDILYEGQLGTLHRHSIKINDSSEFSSSEIH</sequence>
<dbReference type="SMART" id="SM00595">
    <property type="entry name" value="MADF"/>
    <property type="match status" value="1"/>
</dbReference>
<evidence type="ECO:0000313" key="2">
    <source>
        <dbReference type="EMBL" id="KAL1513794.1"/>
    </source>
</evidence>
<dbReference type="Proteomes" id="UP001566132">
    <property type="component" value="Unassembled WGS sequence"/>
</dbReference>
<dbReference type="PANTHER" id="PTHR21505:SF8">
    <property type="entry name" value="DPT-YFP REPRESSOR BY OVEREXPRESSION, ISOFORM D-RELATED"/>
    <property type="match status" value="1"/>
</dbReference>
<dbReference type="EMBL" id="JBDJPC010000002">
    <property type="protein sequence ID" value="KAL1513794.1"/>
    <property type="molecule type" value="Genomic_DNA"/>
</dbReference>
<dbReference type="InterPro" id="IPR006578">
    <property type="entry name" value="MADF-dom"/>
</dbReference>
<name>A0ABD1FBV3_HYPHA</name>
<comment type="caution">
    <text evidence="2">The sequence shown here is derived from an EMBL/GenBank/DDBJ whole genome shotgun (WGS) entry which is preliminary data.</text>
</comment>
<protein>
    <recommendedName>
        <fullName evidence="1">MADF domain-containing protein</fullName>
    </recommendedName>
</protein>
<organism evidence="2 3">
    <name type="scientific">Hypothenemus hampei</name>
    <name type="common">Coffee berry borer</name>
    <dbReference type="NCBI Taxonomy" id="57062"/>
    <lineage>
        <taxon>Eukaryota</taxon>
        <taxon>Metazoa</taxon>
        <taxon>Ecdysozoa</taxon>
        <taxon>Arthropoda</taxon>
        <taxon>Hexapoda</taxon>
        <taxon>Insecta</taxon>
        <taxon>Pterygota</taxon>
        <taxon>Neoptera</taxon>
        <taxon>Endopterygota</taxon>
        <taxon>Coleoptera</taxon>
        <taxon>Polyphaga</taxon>
        <taxon>Cucujiformia</taxon>
        <taxon>Curculionidae</taxon>
        <taxon>Scolytinae</taxon>
        <taxon>Hypothenemus</taxon>
    </lineage>
</organism>
<evidence type="ECO:0000259" key="1">
    <source>
        <dbReference type="PROSITE" id="PS51029"/>
    </source>
</evidence>
<feature type="domain" description="MADF" evidence="1">
    <location>
        <begin position="13"/>
        <end position="111"/>
    </location>
</feature>
<keyword evidence="3" id="KW-1185">Reference proteome</keyword>
<proteinExistence type="predicted"/>
<dbReference type="AlphaFoldDB" id="A0ABD1FBV3"/>
<evidence type="ECO:0000313" key="3">
    <source>
        <dbReference type="Proteomes" id="UP001566132"/>
    </source>
</evidence>
<reference evidence="2 3" key="1">
    <citation type="submission" date="2024-05" db="EMBL/GenBank/DDBJ databases">
        <title>Genetic variation in Jamaican populations of the coffee berry borer (Hypothenemus hampei).</title>
        <authorList>
            <person name="Errbii M."/>
            <person name="Myrie A."/>
        </authorList>
    </citation>
    <scope>NUCLEOTIDE SEQUENCE [LARGE SCALE GENOMIC DNA]</scope>
    <source>
        <strain evidence="2">JA-Hopewell-2020-01-JO</strain>
        <tissue evidence="2">Whole body</tissue>
    </source>
</reference>
<dbReference type="PROSITE" id="PS51029">
    <property type="entry name" value="MADF"/>
    <property type="match status" value="1"/>
</dbReference>
<dbReference type="PANTHER" id="PTHR21505">
    <property type="entry name" value="MADF DOMAIN-CONTAINING PROTEIN-RELATED"/>
    <property type="match status" value="1"/>
</dbReference>